<dbReference type="InterPro" id="IPR043128">
    <property type="entry name" value="Rev_trsase/Diguanyl_cyclase"/>
</dbReference>
<dbReference type="AlphaFoldDB" id="A0A549T295"/>
<dbReference type="Gene3D" id="6.10.340.10">
    <property type="match status" value="1"/>
</dbReference>
<dbReference type="PANTHER" id="PTHR44757">
    <property type="entry name" value="DIGUANYLATE CYCLASE DGCP"/>
    <property type="match status" value="1"/>
</dbReference>
<dbReference type="Proteomes" id="UP000316781">
    <property type="component" value="Unassembled WGS sequence"/>
</dbReference>
<dbReference type="CDD" id="cd01949">
    <property type="entry name" value="GGDEF"/>
    <property type="match status" value="1"/>
</dbReference>
<evidence type="ECO:0000259" key="2">
    <source>
        <dbReference type="PROSITE" id="PS50883"/>
    </source>
</evidence>
<evidence type="ECO:0000313" key="6">
    <source>
        <dbReference type="Proteomes" id="UP000316781"/>
    </source>
</evidence>
<comment type="caution">
    <text evidence="5">The sequence shown here is derived from an EMBL/GenBank/DDBJ whole genome shotgun (WGS) entry which is preliminary data.</text>
</comment>
<dbReference type="SUPFAM" id="SSF141868">
    <property type="entry name" value="EAL domain-like"/>
    <property type="match status" value="1"/>
</dbReference>
<dbReference type="Pfam" id="PF00990">
    <property type="entry name" value="GGDEF"/>
    <property type="match status" value="1"/>
</dbReference>
<sequence>MTSFRFTLQAQLALFIGAFLAIVLGLALLSTQSLRVVEGKTEALASKWIDGTRILGELTDRISEFRIAETYRVLAETDEERITAEQRAAEHRVVIEELRHDYELLFDAERRLDLAEFRDALAAYFAAHDAWIAREPDVAAIRAGHGVNALHGLYRATDEAADAAIDRLEWSARAEAETAARVTEGALKTTLLASALAVALAIWLLFRARDRITRPLAAITAALAELAAGNRYVEVPEMERDDEIGAMAKALDVFRANAQALERAHEATRAAQEHAQILARQDSLTGLPNRRMLVADLHAAIERVEDGAAACALLIVDLDRFKPINDLEGHRFGDAVLCEVARRLREVSRKSDIVARLGGDEFAILIEMTPGAHMDQATSVAGRALAAIAEPIEIGDRRVELSASVGVSLCPEDGLDVSTLLRAADIAMYHAKRDGRGLFRFFEQSMDEELRRRAELESALKKAVAVGDIRPFYQPLVDLRDNRIYGFEVLSRWTHEKLGAIPPDVFIPLAEQIGVIADLTWSVVRRACRETLQWGAQVRLSVNVSPMQLKDPLLASRLLSTLEEEKFPPARLDVEITESALVDDVDTARATLAALQAEGVCISLDDFGAGYSSLYHLRAFHFDKVKIDRSFVLAMQHDEESGRIVDAILSLLKHLGVTTVAEGIETAQALRRLAENGCEIGQGFYFGKAMPIAEASKLLRRRRADRRVA</sequence>
<dbReference type="CDD" id="cd06225">
    <property type="entry name" value="HAMP"/>
    <property type="match status" value="1"/>
</dbReference>
<accession>A0A549T295</accession>
<feature type="transmembrane region" description="Helical" evidence="1">
    <location>
        <begin position="12"/>
        <end position="30"/>
    </location>
</feature>
<dbReference type="InterPro" id="IPR000160">
    <property type="entry name" value="GGDEF_dom"/>
</dbReference>
<dbReference type="PROSITE" id="PS50883">
    <property type="entry name" value="EAL"/>
    <property type="match status" value="1"/>
</dbReference>
<dbReference type="InterPro" id="IPR035919">
    <property type="entry name" value="EAL_sf"/>
</dbReference>
<dbReference type="SMART" id="SM00052">
    <property type="entry name" value="EAL"/>
    <property type="match status" value="1"/>
</dbReference>
<dbReference type="PROSITE" id="PS50887">
    <property type="entry name" value="GGDEF"/>
    <property type="match status" value="1"/>
</dbReference>
<reference evidence="5 6" key="1">
    <citation type="submission" date="2019-07" db="EMBL/GenBank/DDBJ databases">
        <title>Ln-dependent methylotrophs.</title>
        <authorList>
            <person name="Tani A."/>
        </authorList>
    </citation>
    <scope>NUCLEOTIDE SEQUENCE [LARGE SCALE GENOMIC DNA]</scope>
    <source>
        <strain evidence="5 6">SM89A</strain>
    </source>
</reference>
<dbReference type="Pfam" id="PF00672">
    <property type="entry name" value="HAMP"/>
    <property type="match status" value="1"/>
</dbReference>
<dbReference type="InterPro" id="IPR029787">
    <property type="entry name" value="Nucleotide_cyclase"/>
</dbReference>
<dbReference type="PANTHER" id="PTHR44757:SF2">
    <property type="entry name" value="BIOFILM ARCHITECTURE MAINTENANCE PROTEIN MBAA"/>
    <property type="match status" value="1"/>
</dbReference>
<dbReference type="Gene3D" id="3.30.70.270">
    <property type="match status" value="1"/>
</dbReference>
<dbReference type="SMART" id="SM00267">
    <property type="entry name" value="GGDEF"/>
    <property type="match status" value="1"/>
</dbReference>
<dbReference type="EMBL" id="VJMF01000024">
    <property type="protein sequence ID" value="TRL35990.1"/>
    <property type="molecule type" value="Genomic_DNA"/>
</dbReference>
<dbReference type="RefSeq" id="WP_142862202.1">
    <property type="nucleotide sequence ID" value="NZ_VJMF01000024.1"/>
</dbReference>
<feature type="domain" description="GGDEF" evidence="4">
    <location>
        <begin position="309"/>
        <end position="444"/>
    </location>
</feature>
<dbReference type="InterPro" id="IPR052155">
    <property type="entry name" value="Biofilm_reg_signaling"/>
</dbReference>
<evidence type="ECO:0000259" key="4">
    <source>
        <dbReference type="PROSITE" id="PS50887"/>
    </source>
</evidence>
<dbReference type="InterPro" id="IPR001633">
    <property type="entry name" value="EAL_dom"/>
</dbReference>
<evidence type="ECO:0000313" key="5">
    <source>
        <dbReference type="EMBL" id="TRL35990.1"/>
    </source>
</evidence>
<dbReference type="Pfam" id="PF00563">
    <property type="entry name" value="EAL"/>
    <property type="match status" value="1"/>
</dbReference>
<dbReference type="SUPFAM" id="SSF158472">
    <property type="entry name" value="HAMP domain-like"/>
    <property type="match status" value="1"/>
</dbReference>
<dbReference type="InterPro" id="IPR003660">
    <property type="entry name" value="HAMP_dom"/>
</dbReference>
<keyword evidence="1" id="KW-1133">Transmembrane helix</keyword>
<keyword evidence="1" id="KW-0812">Transmembrane</keyword>
<dbReference type="GO" id="GO:0007165">
    <property type="term" value="P:signal transduction"/>
    <property type="evidence" value="ECO:0007669"/>
    <property type="project" value="InterPro"/>
</dbReference>
<evidence type="ECO:0000259" key="3">
    <source>
        <dbReference type="PROSITE" id="PS50885"/>
    </source>
</evidence>
<feature type="domain" description="HAMP" evidence="3">
    <location>
        <begin position="210"/>
        <end position="263"/>
    </location>
</feature>
<dbReference type="GO" id="GO:0016020">
    <property type="term" value="C:membrane"/>
    <property type="evidence" value="ECO:0007669"/>
    <property type="project" value="InterPro"/>
</dbReference>
<dbReference type="CDD" id="cd01948">
    <property type="entry name" value="EAL"/>
    <property type="match status" value="1"/>
</dbReference>
<dbReference type="SUPFAM" id="SSF55073">
    <property type="entry name" value="Nucleotide cyclase"/>
    <property type="match status" value="1"/>
</dbReference>
<evidence type="ECO:0000256" key="1">
    <source>
        <dbReference type="SAM" id="Phobius"/>
    </source>
</evidence>
<dbReference type="NCBIfam" id="TIGR00254">
    <property type="entry name" value="GGDEF"/>
    <property type="match status" value="1"/>
</dbReference>
<proteinExistence type="predicted"/>
<organism evidence="5 6">
    <name type="scientific">Methylosinus sporium</name>
    <dbReference type="NCBI Taxonomy" id="428"/>
    <lineage>
        <taxon>Bacteria</taxon>
        <taxon>Pseudomonadati</taxon>
        <taxon>Pseudomonadota</taxon>
        <taxon>Alphaproteobacteria</taxon>
        <taxon>Hyphomicrobiales</taxon>
        <taxon>Methylocystaceae</taxon>
        <taxon>Methylosinus</taxon>
    </lineage>
</organism>
<name>A0A549T295_METSR</name>
<dbReference type="Gene3D" id="3.20.20.450">
    <property type="entry name" value="EAL domain"/>
    <property type="match status" value="1"/>
</dbReference>
<dbReference type="SMART" id="SM00304">
    <property type="entry name" value="HAMP"/>
    <property type="match status" value="1"/>
</dbReference>
<feature type="domain" description="EAL" evidence="2">
    <location>
        <begin position="453"/>
        <end position="703"/>
    </location>
</feature>
<protein>
    <submittedName>
        <fullName evidence="5">EAL domain-containing protein</fullName>
    </submittedName>
</protein>
<gene>
    <name evidence="5" type="ORF">FM996_05555</name>
</gene>
<dbReference type="PROSITE" id="PS50885">
    <property type="entry name" value="HAMP"/>
    <property type="match status" value="1"/>
</dbReference>
<keyword evidence="1" id="KW-0472">Membrane</keyword>